<dbReference type="SUPFAM" id="SSF56300">
    <property type="entry name" value="Metallo-dependent phosphatases"/>
    <property type="match status" value="1"/>
</dbReference>
<dbReference type="Pfam" id="PF00149">
    <property type="entry name" value="Metallophos"/>
    <property type="match status" value="1"/>
</dbReference>
<accession>A0A1Y3GFI3</accession>
<dbReference type="InterPro" id="IPR004843">
    <property type="entry name" value="Calcineurin-like_PHP"/>
</dbReference>
<proteinExistence type="predicted"/>
<name>A0A1Y3GFI3_9EURY</name>
<keyword evidence="2" id="KW-0378">Hydrolase</keyword>
<gene>
    <name evidence="2" type="ORF">AMET1_0605</name>
</gene>
<keyword evidence="3" id="KW-1185">Reference proteome</keyword>
<dbReference type="AlphaFoldDB" id="A0A1Y3GFI3"/>
<dbReference type="PANTHER" id="PTHR37523:SF1">
    <property type="entry name" value="CALCINEURIN-LIKE PHOSPHOESTERASE DOMAIN-CONTAINING PROTEIN"/>
    <property type="match status" value="1"/>
</dbReference>
<protein>
    <submittedName>
        <fullName evidence="2">Phosphohydrolase Icc/MPP superfamily</fullName>
    </submittedName>
</protein>
<comment type="caution">
    <text evidence="2">The sequence shown here is derived from an EMBL/GenBank/DDBJ whole genome shotgun (WGS) entry which is preliminary data.</text>
</comment>
<sequence>MKMLVISDIHGKISKLEKVVDKVDEVDLVTVLGDITDFGPSQKAVEILKLLKTRFEVVIGVPGNCDPDEIKIVLDSQVESVDQDWVKKNGLFFVGIGGSNPTPFDTPRELEEDEIYEVLNNIFSKLEEGETVLISHSPPQKTVDLTSGVHAGSEGVRKIVEKFKPRLVLSGHIHEARGTAYVGETMVVNPGAIRDGNAAIVEINDEINVDFISD</sequence>
<dbReference type="EMBL" id="MRZU01000003">
    <property type="protein sequence ID" value="OUJ18954.1"/>
    <property type="molecule type" value="Genomic_DNA"/>
</dbReference>
<dbReference type="OrthoDB" id="50367at2157"/>
<evidence type="ECO:0000259" key="1">
    <source>
        <dbReference type="Pfam" id="PF00149"/>
    </source>
</evidence>
<evidence type="ECO:0000313" key="2">
    <source>
        <dbReference type="EMBL" id="OUJ18954.1"/>
    </source>
</evidence>
<dbReference type="Gene3D" id="3.60.21.10">
    <property type="match status" value="1"/>
</dbReference>
<dbReference type="PANTHER" id="PTHR37523">
    <property type="entry name" value="METALLOPHOSPHOESTERASE"/>
    <property type="match status" value="1"/>
</dbReference>
<evidence type="ECO:0000313" key="3">
    <source>
        <dbReference type="Proteomes" id="UP000195137"/>
    </source>
</evidence>
<dbReference type="Proteomes" id="UP000195137">
    <property type="component" value="Unassembled WGS sequence"/>
</dbReference>
<organism evidence="2 3">
    <name type="scientific">Methanonatronarchaeum thermophilum</name>
    <dbReference type="NCBI Taxonomy" id="1927129"/>
    <lineage>
        <taxon>Archaea</taxon>
        <taxon>Methanobacteriati</taxon>
        <taxon>Methanobacteriota</taxon>
        <taxon>Methanonatronarchaeia</taxon>
        <taxon>Methanonatronarchaeales</taxon>
        <taxon>Methanonatronarchaeaceae</taxon>
        <taxon>Methanonatronarchaeum</taxon>
    </lineage>
</organism>
<dbReference type="InterPro" id="IPR029052">
    <property type="entry name" value="Metallo-depent_PP-like"/>
</dbReference>
<dbReference type="RefSeq" id="WP_086637008.1">
    <property type="nucleotide sequence ID" value="NZ_MRZU01000003.1"/>
</dbReference>
<dbReference type="GO" id="GO:0016787">
    <property type="term" value="F:hydrolase activity"/>
    <property type="evidence" value="ECO:0007669"/>
    <property type="project" value="UniProtKB-KW"/>
</dbReference>
<reference evidence="2 3" key="1">
    <citation type="submission" date="2016-12" db="EMBL/GenBank/DDBJ databases">
        <title>Discovery of methanogenic haloarchaea.</title>
        <authorList>
            <person name="Sorokin D.Y."/>
            <person name="Makarova K.S."/>
            <person name="Abbas B."/>
            <person name="Ferrer M."/>
            <person name="Golyshin P.N."/>
        </authorList>
    </citation>
    <scope>NUCLEOTIDE SEQUENCE [LARGE SCALE GENOMIC DNA]</scope>
    <source>
        <strain evidence="2">AMET1</strain>
    </source>
</reference>
<feature type="domain" description="Calcineurin-like phosphoesterase" evidence="1">
    <location>
        <begin position="1"/>
        <end position="175"/>
    </location>
</feature>